<dbReference type="InterPro" id="IPR046336">
    <property type="entry name" value="Lon_prtase_N_sf"/>
</dbReference>
<dbReference type="PIRSF" id="PIRSF001174">
    <property type="entry name" value="Lon_proteas"/>
    <property type="match status" value="1"/>
</dbReference>
<feature type="active site" evidence="7 9">
    <location>
        <position position="737"/>
    </location>
</feature>
<dbReference type="InterPro" id="IPR054594">
    <property type="entry name" value="Lon_lid"/>
</dbReference>
<dbReference type="PROSITE" id="PS51787">
    <property type="entry name" value="LON_N"/>
    <property type="match status" value="1"/>
</dbReference>
<dbReference type="InterPro" id="IPR027065">
    <property type="entry name" value="Lon_Prtase"/>
</dbReference>
<dbReference type="GO" id="GO:0030163">
    <property type="term" value="P:protein catabolic process"/>
    <property type="evidence" value="ECO:0007669"/>
    <property type="project" value="InterPro"/>
</dbReference>
<dbReference type="InterPro" id="IPR015947">
    <property type="entry name" value="PUA-like_sf"/>
</dbReference>
<dbReference type="InterPro" id="IPR004815">
    <property type="entry name" value="Lon_bac/euk-typ"/>
</dbReference>
<evidence type="ECO:0000256" key="11">
    <source>
        <dbReference type="RuleBase" id="RU000592"/>
    </source>
</evidence>
<gene>
    <name evidence="14" type="ORF">EC973_003273</name>
</gene>
<evidence type="ECO:0000256" key="3">
    <source>
        <dbReference type="ARBA" id="ARBA00022801"/>
    </source>
</evidence>
<feature type="binding site" evidence="8">
    <location>
        <begin position="404"/>
        <end position="411"/>
    </location>
    <ligand>
        <name>ATP</name>
        <dbReference type="ChEBI" id="CHEBI:30616"/>
    </ligand>
</feature>
<evidence type="ECO:0000256" key="7">
    <source>
        <dbReference type="PIRSR" id="PIRSR001174-1"/>
    </source>
</evidence>
<evidence type="ECO:0000313" key="14">
    <source>
        <dbReference type="EMBL" id="KAF7732526.1"/>
    </source>
</evidence>
<dbReference type="Pfam" id="PF02190">
    <property type="entry name" value="LON_substr_bdg"/>
    <property type="match status" value="1"/>
</dbReference>
<dbReference type="OrthoDB" id="2411602at2759"/>
<keyword evidence="1 6" id="KW-0645">Protease</keyword>
<feature type="domain" description="Lon proteolytic" evidence="12">
    <location>
        <begin position="645"/>
        <end position="832"/>
    </location>
</feature>
<protein>
    <recommendedName>
        <fullName evidence="6 11">Lon protease homolog</fullName>
        <ecNumber evidence="6 11">3.4.21.-</ecNumber>
    </recommendedName>
</protein>
<dbReference type="InterPro" id="IPR003593">
    <property type="entry name" value="AAA+_ATPase"/>
</dbReference>
<dbReference type="Pfam" id="PF05362">
    <property type="entry name" value="Lon_C"/>
    <property type="match status" value="1"/>
</dbReference>
<evidence type="ECO:0000259" key="13">
    <source>
        <dbReference type="PROSITE" id="PS51787"/>
    </source>
</evidence>
<keyword evidence="15" id="KW-1185">Reference proteome</keyword>
<proteinExistence type="inferred from homology"/>
<dbReference type="GO" id="GO:0006508">
    <property type="term" value="P:proteolysis"/>
    <property type="evidence" value="ECO:0007669"/>
    <property type="project" value="UniProtKB-KW"/>
</dbReference>
<dbReference type="FunFam" id="3.40.50.300:FF:000382">
    <property type="entry name" value="Lon protease homolog 2, peroxisomal"/>
    <property type="match status" value="1"/>
</dbReference>
<reference evidence="14" key="1">
    <citation type="submission" date="2020-01" db="EMBL/GenBank/DDBJ databases">
        <title>Genome Sequencing of Three Apophysomyces-Like Fungal Strains Confirms a Novel Fungal Genus in the Mucoromycota with divergent Burkholderia-like Endosymbiotic Bacteria.</title>
        <authorList>
            <person name="Stajich J.E."/>
            <person name="Macias A.M."/>
            <person name="Carter-House D."/>
            <person name="Lovett B."/>
            <person name="Kasson L.R."/>
            <person name="Berry K."/>
            <person name="Grigoriev I."/>
            <person name="Chang Y."/>
            <person name="Spatafora J."/>
            <person name="Kasson M.T."/>
        </authorList>
    </citation>
    <scope>NUCLEOTIDE SEQUENCE</scope>
    <source>
        <strain evidence="14">NRRL A-21654</strain>
    </source>
</reference>
<evidence type="ECO:0000256" key="4">
    <source>
        <dbReference type="ARBA" id="ARBA00022825"/>
    </source>
</evidence>
<dbReference type="SMART" id="SM00464">
    <property type="entry name" value="LON"/>
    <property type="match status" value="1"/>
</dbReference>
<dbReference type="SUPFAM" id="SSF52540">
    <property type="entry name" value="P-loop containing nucleoside triphosphate hydrolases"/>
    <property type="match status" value="1"/>
</dbReference>
<keyword evidence="2 6" id="KW-0547">Nucleotide-binding</keyword>
<evidence type="ECO:0000256" key="5">
    <source>
        <dbReference type="ARBA" id="ARBA00022840"/>
    </source>
</evidence>
<name>A0A8H7EUM6_9FUNG</name>
<keyword evidence="5 6" id="KW-0067">ATP-binding</keyword>
<sequence length="845" mass="93338">MIPSTLPILPLAEKVLLPSIVTKLVVSGQEARNMARIARVDSNNTPYIVCVPLNNTPIDKDTIHTQPLPLIAHDSSCPAIRSTEVDLSSLFHFGCVAQVLEIDDSLPDNMVFSVQGICRSRIDDIISNDGALLQASLVHFPEPELTQQQAADVATPVAAFRTLFYEFGTKMRDIGVPDIVLGQFNKLIDKYPISNVANLLLCLTESTFAEKLHVLAITDFKERLEEINLIVSRHLQVLKMSKDIQRNIEAKLDKKRRDFYLRQQKFNAIHPHIGLATPSLLAENSETLFTPTNEDDDDLVALMEQLNRAGLPAHAYTIVQRDVSRLRKLSSSSPESSLLHTYLEWVAGLPWQKKTPDMVDIAAARRQLDADHFGLDQVKRRILEYLSVIKVKRDMSPPILCFVGPPGVGKTTLGRSIASALQRKFHRIALGGVRDEAEIRGHRRTYVGALPGLLIQGMRKCGVTNPVFLLDEIDKIVQGTHHGDPAAALLEVLDPAQNGSFTDHFLNIPFDLSKVLFIATANSLEAIPGPLMDRMEIVMLAGYTFDEKLNIARSHLVPKQVNAHGLTDLIVPDEVILHVAEHYTRESGVRNLDRNIASICRYKCREYADLEEGGKLHQFKRTVQLADVPNILGMEPFENEVVESEDVAGVVTGLAYSQSGNGGILLIEANEMPGRGQLKLTGSLGDVIKESAQIAVSWVKANAFALKLTQSPKEELFRDTDLHIHMPNGAVPKDGPSAGITMVTCIISLLSGHTVPRTTAMTGEITLRGKVRPVGGIKEKVISAHRAGVTRVVLPAGNRRDVLQDVPESVKKSISFVYCKSIWDVVEACFDHQQLGWEPRYASHL</sequence>
<dbReference type="InterPro" id="IPR020568">
    <property type="entry name" value="Ribosomal_Su5_D2-typ_SF"/>
</dbReference>
<evidence type="ECO:0000256" key="8">
    <source>
        <dbReference type="PIRSR" id="PIRSR001174-2"/>
    </source>
</evidence>
<dbReference type="CDD" id="cd19500">
    <property type="entry name" value="RecA-like_Lon"/>
    <property type="match status" value="1"/>
</dbReference>
<organism evidence="14 15">
    <name type="scientific">Apophysomyces ossiformis</name>
    <dbReference type="NCBI Taxonomy" id="679940"/>
    <lineage>
        <taxon>Eukaryota</taxon>
        <taxon>Fungi</taxon>
        <taxon>Fungi incertae sedis</taxon>
        <taxon>Mucoromycota</taxon>
        <taxon>Mucoromycotina</taxon>
        <taxon>Mucoromycetes</taxon>
        <taxon>Mucorales</taxon>
        <taxon>Mucorineae</taxon>
        <taxon>Mucoraceae</taxon>
        <taxon>Apophysomyces</taxon>
    </lineage>
</organism>
<keyword evidence="4 6" id="KW-0720">Serine protease</keyword>
<dbReference type="SUPFAM" id="SSF88697">
    <property type="entry name" value="PUA domain-like"/>
    <property type="match status" value="1"/>
</dbReference>
<feature type="domain" description="Lon N-terminal" evidence="13">
    <location>
        <begin position="6"/>
        <end position="235"/>
    </location>
</feature>
<dbReference type="Gene3D" id="3.30.230.10">
    <property type="match status" value="1"/>
</dbReference>
<evidence type="ECO:0000256" key="2">
    <source>
        <dbReference type="ARBA" id="ARBA00022741"/>
    </source>
</evidence>
<dbReference type="EC" id="3.4.21.-" evidence="6 11"/>
<dbReference type="Pfam" id="PF00004">
    <property type="entry name" value="AAA"/>
    <property type="match status" value="1"/>
</dbReference>
<dbReference type="InterPro" id="IPR008268">
    <property type="entry name" value="Peptidase_S16_AS"/>
</dbReference>
<dbReference type="PANTHER" id="PTHR10046">
    <property type="entry name" value="ATP DEPENDENT LON PROTEASE FAMILY MEMBER"/>
    <property type="match status" value="1"/>
</dbReference>
<dbReference type="SUPFAM" id="SSF54211">
    <property type="entry name" value="Ribosomal protein S5 domain 2-like"/>
    <property type="match status" value="1"/>
</dbReference>
<dbReference type="Gene3D" id="1.20.58.1480">
    <property type="match status" value="1"/>
</dbReference>
<dbReference type="GO" id="GO:0004176">
    <property type="term" value="F:ATP-dependent peptidase activity"/>
    <property type="evidence" value="ECO:0007669"/>
    <property type="project" value="UniProtKB-UniRule"/>
</dbReference>
<dbReference type="InterPro" id="IPR014721">
    <property type="entry name" value="Ribsml_uS5_D2-typ_fold_subgr"/>
</dbReference>
<evidence type="ECO:0000256" key="1">
    <source>
        <dbReference type="ARBA" id="ARBA00022670"/>
    </source>
</evidence>
<dbReference type="GO" id="GO:0004252">
    <property type="term" value="F:serine-type endopeptidase activity"/>
    <property type="evidence" value="ECO:0007669"/>
    <property type="project" value="UniProtKB-UniRule"/>
</dbReference>
<keyword evidence="3 6" id="KW-0378">Hydrolase</keyword>
<dbReference type="InterPro" id="IPR003959">
    <property type="entry name" value="ATPase_AAA_core"/>
</dbReference>
<dbReference type="Proteomes" id="UP000605846">
    <property type="component" value="Unassembled WGS sequence"/>
</dbReference>
<dbReference type="GO" id="GO:0016887">
    <property type="term" value="F:ATP hydrolysis activity"/>
    <property type="evidence" value="ECO:0007669"/>
    <property type="project" value="InterPro"/>
</dbReference>
<accession>A0A8H7EUM6</accession>
<dbReference type="NCBIfam" id="TIGR00763">
    <property type="entry name" value="lon"/>
    <property type="match status" value="1"/>
</dbReference>
<dbReference type="InterPro" id="IPR027417">
    <property type="entry name" value="P-loop_NTPase"/>
</dbReference>
<dbReference type="FunFam" id="3.30.230.10:FF:000039">
    <property type="entry name" value="Lon protease homolog 2, peroxisomal"/>
    <property type="match status" value="1"/>
</dbReference>
<dbReference type="Pfam" id="PF22667">
    <property type="entry name" value="Lon_lid"/>
    <property type="match status" value="1"/>
</dbReference>
<dbReference type="EMBL" id="JABAYA010000002">
    <property type="protein sequence ID" value="KAF7732526.1"/>
    <property type="molecule type" value="Genomic_DNA"/>
</dbReference>
<dbReference type="PRINTS" id="PR00830">
    <property type="entry name" value="ENDOLAPTASE"/>
</dbReference>
<evidence type="ECO:0000256" key="10">
    <source>
        <dbReference type="RuleBase" id="RU000591"/>
    </source>
</evidence>
<dbReference type="PROSITE" id="PS51786">
    <property type="entry name" value="LON_PROTEOLYTIC"/>
    <property type="match status" value="1"/>
</dbReference>
<dbReference type="AlphaFoldDB" id="A0A8H7EUM6"/>
<dbReference type="Gene3D" id="1.20.5.5270">
    <property type="match status" value="1"/>
</dbReference>
<dbReference type="Gene3D" id="1.10.8.60">
    <property type="match status" value="1"/>
</dbReference>
<dbReference type="Gene3D" id="2.30.130.40">
    <property type="entry name" value="LON domain-like"/>
    <property type="match status" value="1"/>
</dbReference>
<evidence type="ECO:0000259" key="12">
    <source>
        <dbReference type="PROSITE" id="PS51786"/>
    </source>
</evidence>
<comment type="similarity">
    <text evidence="6 9 10">Belongs to the peptidase S16 family.</text>
</comment>
<feature type="active site" evidence="7 9">
    <location>
        <position position="780"/>
    </location>
</feature>
<evidence type="ECO:0000256" key="9">
    <source>
        <dbReference type="PROSITE-ProRule" id="PRU01122"/>
    </source>
</evidence>
<dbReference type="GO" id="GO:0005524">
    <property type="term" value="F:ATP binding"/>
    <property type="evidence" value="ECO:0007669"/>
    <property type="project" value="UniProtKB-KW"/>
</dbReference>
<dbReference type="SMART" id="SM00382">
    <property type="entry name" value="AAA"/>
    <property type="match status" value="1"/>
</dbReference>
<comment type="caution">
    <text evidence="14">The sequence shown here is derived from an EMBL/GenBank/DDBJ whole genome shotgun (WGS) entry which is preliminary data.</text>
</comment>
<dbReference type="InterPro" id="IPR003111">
    <property type="entry name" value="Lon_prtase_N"/>
</dbReference>
<evidence type="ECO:0000256" key="6">
    <source>
        <dbReference type="PIRNR" id="PIRNR001174"/>
    </source>
</evidence>
<evidence type="ECO:0000313" key="15">
    <source>
        <dbReference type="Proteomes" id="UP000605846"/>
    </source>
</evidence>
<dbReference type="InterPro" id="IPR008269">
    <property type="entry name" value="Lon_proteolytic"/>
</dbReference>
<dbReference type="Gene3D" id="3.40.50.300">
    <property type="entry name" value="P-loop containing nucleotide triphosphate hydrolases"/>
    <property type="match status" value="1"/>
</dbReference>
<dbReference type="PROSITE" id="PS01046">
    <property type="entry name" value="LON_SER"/>
    <property type="match status" value="1"/>
</dbReference>